<proteinExistence type="predicted"/>
<evidence type="ECO:0008006" key="5">
    <source>
        <dbReference type="Google" id="ProtNLM"/>
    </source>
</evidence>
<feature type="domain" description="DUF294" evidence="2">
    <location>
        <begin position="210"/>
        <end position="351"/>
    </location>
</feature>
<evidence type="ECO:0000259" key="2">
    <source>
        <dbReference type="Pfam" id="PF10335"/>
    </source>
</evidence>
<dbReference type="InterPro" id="IPR018821">
    <property type="entry name" value="DUF294_put_nucleoTrafse_sb-bd"/>
</dbReference>
<dbReference type="GO" id="GO:0008773">
    <property type="term" value="F:[protein-PII] uridylyltransferase activity"/>
    <property type="evidence" value="ECO:0007669"/>
    <property type="project" value="InterPro"/>
</dbReference>
<dbReference type="Proteomes" id="UP000032633">
    <property type="component" value="Chromosome"/>
</dbReference>
<feature type="domain" description="Protein-PII uridylyltransferase N-terminal" evidence="1">
    <location>
        <begin position="41"/>
        <end position="170"/>
    </location>
</feature>
<dbReference type="PATRIC" id="fig|1126833.4.peg.95"/>
<dbReference type="RefSeq" id="WP_045668803.1">
    <property type="nucleotide sequence ID" value="NZ_CP011058.1"/>
</dbReference>
<accession>A0A0D5NEM2</accession>
<dbReference type="InterPro" id="IPR043519">
    <property type="entry name" value="NT_sf"/>
</dbReference>
<dbReference type="OrthoDB" id="9810963at2"/>
<dbReference type="Pfam" id="PF03445">
    <property type="entry name" value="DUF294"/>
    <property type="match status" value="1"/>
</dbReference>
<organism evidence="3 4">
    <name type="scientific">Paenibacillus beijingensis</name>
    <dbReference type="NCBI Taxonomy" id="1126833"/>
    <lineage>
        <taxon>Bacteria</taxon>
        <taxon>Bacillati</taxon>
        <taxon>Bacillota</taxon>
        <taxon>Bacilli</taxon>
        <taxon>Bacillales</taxon>
        <taxon>Paenibacillaceae</taxon>
        <taxon>Paenibacillus</taxon>
    </lineage>
</organism>
<evidence type="ECO:0000313" key="3">
    <source>
        <dbReference type="EMBL" id="AJY73368.1"/>
    </source>
</evidence>
<protein>
    <recommendedName>
        <fullName evidence="5">Signal transduction protein</fullName>
    </recommendedName>
</protein>
<dbReference type="HOGENOM" id="CLU_027866_2_0_9"/>
<keyword evidence="4" id="KW-1185">Reference proteome</keyword>
<dbReference type="InterPro" id="IPR005105">
    <property type="entry name" value="GlnD_Uridyltrans_N"/>
</dbReference>
<dbReference type="CDD" id="cd05401">
    <property type="entry name" value="NT_GlnE_GlnD_like"/>
    <property type="match status" value="1"/>
</dbReference>
<evidence type="ECO:0000259" key="1">
    <source>
        <dbReference type="Pfam" id="PF03445"/>
    </source>
</evidence>
<dbReference type="AlphaFoldDB" id="A0A0D5NEM2"/>
<evidence type="ECO:0000313" key="4">
    <source>
        <dbReference type="Proteomes" id="UP000032633"/>
    </source>
</evidence>
<dbReference type="Pfam" id="PF10335">
    <property type="entry name" value="DUF294_C"/>
    <property type="match status" value="1"/>
</dbReference>
<sequence length="356" mass="40701">MSDPFRLQLLKQIGSADELSVLRSLRDQVQERMVALLPERGVEQFYVEMNEVHDAFIKRVIVLAEADMARRGKGSPPVPYAYLLFGSGGREEQTLSSDQDSGIVYEDPRNDEDAVRCRDYFNDLALWIVESLQKIGYPPCDGNVLSSNADWRLSLSEWKERLNGWFEEPAWESVRYLLIVADGRCLYGKQELVKGLKDHFYSDYINTPVIVKRMLDNTLRHKVLLGVFGHLLKEQYGEDAGSLDIKYGAYIPMVNSIRLLAIQANLKMTSTLERIKGLHAEAQLSDEEAEELSEAFRLFLKLRLMTTEKTENGLYSNNGKLSGRKLTKELADELKSGLKLGKKLQRRVYRQTVSRL</sequence>
<dbReference type="Gene3D" id="3.30.460.10">
    <property type="entry name" value="Beta Polymerase, domain 2"/>
    <property type="match status" value="1"/>
</dbReference>
<reference evidence="4" key="2">
    <citation type="submission" date="2015-03" db="EMBL/GenBank/DDBJ databases">
        <title>Genome sequence of Paenibacillus beijingensis strain DSM 24997T.</title>
        <authorList>
            <person name="Kwak Y."/>
            <person name="Shin J.-H."/>
        </authorList>
    </citation>
    <scope>NUCLEOTIDE SEQUENCE [LARGE SCALE GENOMIC DNA]</scope>
    <source>
        <strain evidence="4">DSM 24997</strain>
    </source>
</reference>
<gene>
    <name evidence="3" type="ORF">VN24_00410</name>
</gene>
<dbReference type="STRING" id="1126833.VN24_00410"/>
<reference evidence="3 4" key="1">
    <citation type="journal article" date="2015" name="J. Biotechnol.">
        <title>Complete genome sequence of Paenibacillus beijingensis 7188(T) (=DSM 24997(T)), a novel rhizobacterium from jujube garden soil.</title>
        <authorList>
            <person name="Kwak Y."/>
            <person name="Shin J.H."/>
        </authorList>
    </citation>
    <scope>NUCLEOTIDE SEQUENCE [LARGE SCALE GENOMIC DNA]</scope>
    <source>
        <strain evidence="3 4">DSM 24997</strain>
    </source>
</reference>
<dbReference type="KEGG" id="pbj:VN24_00410"/>
<name>A0A0D5NEM2_9BACL</name>
<dbReference type="EMBL" id="CP011058">
    <property type="protein sequence ID" value="AJY73368.1"/>
    <property type="molecule type" value="Genomic_DNA"/>
</dbReference>